<dbReference type="Proteomes" id="UP001305414">
    <property type="component" value="Unassembled WGS sequence"/>
</dbReference>
<name>A0AAN7UJX9_9PEZI</name>
<organism evidence="1 2">
    <name type="scientific">Xylaria bambusicola</name>
    <dbReference type="NCBI Taxonomy" id="326684"/>
    <lineage>
        <taxon>Eukaryota</taxon>
        <taxon>Fungi</taxon>
        <taxon>Dikarya</taxon>
        <taxon>Ascomycota</taxon>
        <taxon>Pezizomycotina</taxon>
        <taxon>Sordariomycetes</taxon>
        <taxon>Xylariomycetidae</taxon>
        <taxon>Xylariales</taxon>
        <taxon>Xylariaceae</taxon>
        <taxon>Xylaria</taxon>
    </lineage>
</organism>
<evidence type="ECO:0000313" key="1">
    <source>
        <dbReference type="EMBL" id="KAK5633910.1"/>
    </source>
</evidence>
<accession>A0AAN7UJX9</accession>
<gene>
    <name evidence="1" type="ORF">RRF57_009624</name>
</gene>
<reference evidence="1 2" key="1">
    <citation type="submission" date="2023-10" db="EMBL/GenBank/DDBJ databases">
        <title>Draft genome sequence of Xylaria bambusicola isolate GMP-LS, the root and basal stem rot pathogen of sugarcane in Indonesia.</title>
        <authorList>
            <person name="Selvaraj P."/>
            <person name="Muralishankar V."/>
            <person name="Muruganantham S."/>
            <person name="Sp S."/>
            <person name="Haryani S."/>
            <person name="Lau K.J.X."/>
            <person name="Naqvi N.I."/>
        </authorList>
    </citation>
    <scope>NUCLEOTIDE SEQUENCE [LARGE SCALE GENOMIC DNA]</scope>
    <source>
        <strain evidence="1">GMP-LS</strain>
    </source>
</reference>
<keyword evidence="2" id="KW-1185">Reference proteome</keyword>
<dbReference type="AlphaFoldDB" id="A0AAN7UJX9"/>
<dbReference type="EMBL" id="JAWHQM010000037">
    <property type="protein sequence ID" value="KAK5633910.1"/>
    <property type="molecule type" value="Genomic_DNA"/>
</dbReference>
<sequence length="92" mass="9919">MGFAVPGDFLTRNAITVGTPNTSFAFKFLSFPHLNVPLTVLEGFFAGSPGRLTMGSRDCNEYTFLPDGNSTESMNHSNTLEAMTCHNVLAEG</sequence>
<protein>
    <submittedName>
        <fullName evidence="1">Uncharacterized protein</fullName>
    </submittedName>
</protein>
<evidence type="ECO:0000313" key="2">
    <source>
        <dbReference type="Proteomes" id="UP001305414"/>
    </source>
</evidence>
<comment type="caution">
    <text evidence="1">The sequence shown here is derived from an EMBL/GenBank/DDBJ whole genome shotgun (WGS) entry which is preliminary data.</text>
</comment>
<proteinExistence type="predicted"/>